<evidence type="ECO:0000256" key="2">
    <source>
        <dbReference type="SAM" id="SignalP"/>
    </source>
</evidence>
<dbReference type="RefSeq" id="WP_249512268.1">
    <property type="nucleotide sequence ID" value="NZ_CP093365.1"/>
</dbReference>
<feature type="region of interest" description="Disordered" evidence="1">
    <location>
        <begin position="149"/>
        <end position="193"/>
    </location>
</feature>
<keyword evidence="4" id="KW-1185">Reference proteome</keyword>
<gene>
    <name evidence="3" type="ORF">MOO47_04455</name>
</gene>
<evidence type="ECO:0000313" key="4">
    <source>
        <dbReference type="Proteomes" id="UP000831947"/>
    </source>
</evidence>
<feature type="chain" id="PRO_5046446816" description="Lipoprotein" evidence="2">
    <location>
        <begin position="20"/>
        <end position="193"/>
    </location>
</feature>
<organism evidence="3 4">
    <name type="scientific">Bombilactobacillus thymidiniphilus</name>
    <dbReference type="NCBI Taxonomy" id="2923363"/>
    <lineage>
        <taxon>Bacteria</taxon>
        <taxon>Bacillati</taxon>
        <taxon>Bacillota</taxon>
        <taxon>Bacilli</taxon>
        <taxon>Lactobacillales</taxon>
        <taxon>Lactobacillaceae</taxon>
        <taxon>Bombilactobacillus</taxon>
    </lineage>
</organism>
<dbReference type="PROSITE" id="PS51257">
    <property type="entry name" value="PROKAR_LIPOPROTEIN"/>
    <property type="match status" value="1"/>
</dbReference>
<evidence type="ECO:0008006" key="5">
    <source>
        <dbReference type="Google" id="ProtNLM"/>
    </source>
</evidence>
<evidence type="ECO:0000313" key="3">
    <source>
        <dbReference type="EMBL" id="UQS83041.1"/>
    </source>
</evidence>
<name>A0ABY4PBX5_9LACO</name>
<dbReference type="Proteomes" id="UP000831947">
    <property type="component" value="Chromosome"/>
</dbReference>
<accession>A0ABY4PBX5</accession>
<sequence>MKKKLIAIVVSFFALFVLVGCGKAKQAADQPPKLSMNDLKNKLNYMEDQYYPALLSTTKVKSIDDVQNSIKKMDKSEKNINKTIKVVKKSKADSDTKKKVIQYGHKANKSLNVLSTAFKKALKGKDFDDSKASKDNFYAAEQAAELETSLHKKHSWHEAQSKKKFTKQATQLLEKSMDDSDSNTDQNNDSDAD</sequence>
<evidence type="ECO:0000256" key="1">
    <source>
        <dbReference type="SAM" id="MobiDB-lite"/>
    </source>
</evidence>
<dbReference type="EMBL" id="CP093365">
    <property type="protein sequence ID" value="UQS83041.1"/>
    <property type="molecule type" value="Genomic_DNA"/>
</dbReference>
<protein>
    <recommendedName>
        <fullName evidence="5">Lipoprotein</fullName>
    </recommendedName>
</protein>
<proteinExistence type="predicted"/>
<keyword evidence="2" id="KW-0732">Signal</keyword>
<feature type="signal peptide" evidence="2">
    <location>
        <begin position="1"/>
        <end position="19"/>
    </location>
</feature>
<reference evidence="3 4" key="1">
    <citation type="journal article" date="2022" name="Int. J. Syst. Evol. Microbiol.">
        <title>Apilactobacillus apisilvae sp. nov., Nicolia spurrieriana gen. nov. sp. nov., Bombilactobacillus folatiphilus sp. nov. and Bombilactobacillus thymidiniphilus sp. nov., four new lactic acid bacterial isolates from stingless bees Tetragonula carbonaria and Austroplebeia australis.</title>
        <authorList>
            <person name="Oliphant S.A."/>
            <person name="Watson-Haigh N.S."/>
            <person name="Sumby K.M."/>
            <person name="Gardner J."/>
            <person name="Groom S."/>
            <person name="Jiranek V."/>
        </authorList>
    </citation>
    <scope>NUCLEOTIDE SEQUENCE [LARGE SCALE GENOMIC DNA]</scope>
    <source>
        <strain evidence="3 4">SG4_A1</strain>
    </source>
</reference>